<feature type="transmembrane region" description="Helical" evidence="7">
    <location>
        <begin position="76"/>
        <end position="102"/>
    </location>
</feature>
<sequence length="129" mass="14773">DHLEGKVGFKTYENYFTAGADWPVIIFLILVNIAAQVAYVLQDWWLLKWANVKSGLYFGTNVEEAVDVMFVLNWFLAFYSGLTVSTILFGITRSLLIFYVLANSSQTLHNKMLESILRAPVLFFNRNPI</sequence>
<evidence type="ECO:0000256" key="1">
    <source>
        <dbReference type="ARBA" id="ARBA00022448"/>
    </source>
</evidence>
<dbReference type="PROSITE" id="PS50929">
    <property type="entry name" value="ABC_TM1F"/>
    <property type="match status" value="1"/>
</dbReference>
<evidence type="ECO:0000259" key="8">
    <source>
        <dbReference type="PROSITE" id="PS50929"/>
    </source>
</evidence>
<keyword evidence="5 7" id="KW-1133">Transmembrane helix</keyword>
<feature type="domain" description="ABC transmembrane type-1" evidence="8">
    <location>
        <begin position="26"/>
        <end position="129"/>
    </location>
</feature>
<evidence type="ECO:0000256" key="4">
    <source>
        <dbReference type="ARBA" id="ARBA00022840"/>
    </source>
</evidence>
<feature type="non-terminal residue" evidence="9">
    <location>
        <position position="129"/>
    </location>
</feature>
<gene>
    <name evidence="9" type="ORF">Celaphus_00016765</name>
</gene>
<dbReference type="EMBL" id="MKHE01000030">
    <property type="protein sequence ID" value="OWK00794.1"/>
    <property type="molecule type" value="Genomic_DNA"/>
</dbReference>
<protein>
    <recommendedName>
        <fullName evidence="8">ABC transmembrane type-1 domain-containing protein</fullName>
    </recommendedName>
</protein>
<name>A0A212C4M2_CEREH</name>
<keyword evidence="10" id="KW-1185">Reference proteome</keyword>
<dbReference type="InterPro" id="IPR036640">
    <property type="entry name" value="ABC1_TM_sf"/>
</dbReference>
<dbReference type="OrthoDB" id="6500128at2759"/>
<dbReference type="InterPro" id="IPR011527">
    <property type="entry name" value="ABC1_TM_dom"/>
</dbReference>
<feature type="non-terminal residue" evidence="9">
    <location>
        <position position="1"/>
    </location>
</feature>
<evidence type="ECO:0000256" key="2">
    <source>
        <dbReference type="ARBA" id="ARBA00022692"/>
    </source>
</evidence>
<dbReference type="GO" id="GO:0005524">
    <property type="term" value="F:ATP binding"/>
    <property type="evidence" value="ECO:0007669"/>
    <property type="project" value="UniProtKB-KW"/>
</dbReference>
<dbReference type="PANTHER" id="PTHR24223">
    <property type="entry name" value="ATP-BINDING CASSETTE SUB-FAMILY C"/>
    <property type="match status" value="1"/>
</dbReference>
<dbReference type="PANTHER" id="PTHR24223:SF357">
    <property type="entry name" value="ATP-BINDING CASSETTE SUB-FAMILY C MEMBER 4"/>
    <property type="match status" value="1"/>
</dbReference>
<dbReference type="GO" id="GO:0005886">
    <property type="term" value="C:plasma membrane"/>
    <property type="evidence" value="ECO:0007669"/>
    <property type="project" value="TreeGrafter"/>
</dbReference>
<organism evidence="9 10">
    <name type="scientific">Cervus elaphus hippelaphus</name>
    <name type="common">European red deer</name>
    <dbReference type="NCBI Taxonomy" id="46360"/>
    <lineage>
        <taxon>Eukaryota</taxon>
        <taxon>Metazoa</taxon>
        <taxon>Chordata</taxon>
        <taxon>Craniata</taxon>
        <taxon>Vertebrata</taxon>
        <taxon>Euteleostomi</taxon>
        <taxon>Mammalia</taxon>
        <taxon>Eutheria</taxon>
        <taxon>Laurasiatheria</taxon>
        <taxon>Artiodactyla</taxon>
        <taxon>Ruminantia</taxon>
        <taxon>Pecora</taxon>
        <taxon>Cervidae</taxon>
        <taxon>Cervinae</taxon>
        <taxon>Cervus</taxon>
    </lineage>
</organism>
<keyword evidence="4" id="KW-0067">ATP-binding</keyword>
<proteinExistence type="predicted"/>
<dbReference type="Pfam" id="PF00664">
    <property type="entry name" value="ABC_membrane"/>
    <property type="match status" value="1"/>
</dbReference>
<dbReference type="Gene3D" id="1.20.1560.10">
    <property type="entry name" value="ABC transporter type 1, transmembrane domain"/>
    <property type="match status" value="1"/>
</dbReference>
<keyword evidence="6 7" id="KW-0472">Membrane</keyword>
<dbReference type="InterPro" id="IPR050173">
    <property type="entry name" value="ABC_transporter_C-like"/>
</dbReference>
<keyword evidence="1" id="KW-0813">Transport</keyword>
<accession>A0A212C4M2</accession>
<evidence type="ECO:0000256" key="7">
    <source>
        <dbReference type="SAM" id="Phobius"/>
    </source>
</evidence>
<dbReference type="GO" id="GO:0140359">
    <property type="term" value="F:ABC-type transporter activity"/>
    <property type="evidence" value="ECO:0007669"/>
    <property type="project" value="InterPro"/>
</dbReference>
<evidence type="ECO:0000313" key="9">
    <source>
        <dbReference type="EMBL" id="OWK00794.1"/>
    </source>
</evidence>
<evidence type="ECO:0000256" key="6">
    <source>
        <dbReference type="ARBA" id="ARBA00023136"/>
    </source>
</evidence>
<keyword evidence="2 7" id="KW-0812">Transmembrane</keyword>
<evidence type="ECO:0000256" key="3">
    <source>
        <dbReference type="ARBA" id="ARBA00022741"/>
    </source>
</evidence>
<dbReference type="SUPFAM" id="SSF90123">
    <property type="entry name" value="ABC transporter transmembrane region"/>
    <property type="match status" value="1"/>
</dbReference>
<reference evidence="9 10" key="1">
    <citation type="journal article" date="2018" name="Mol. Genet. Genomics">
        <title>The red deer Cervus elaphus genome CerEla1.0: sequencing, annotating, genes, and chromosomes.</title>
        <authorList>
            <person name="Bana N.A."/>
            <person name="Nyiri A."/>
            <person name="Nagy J."/>
            <person name="Frank K."/>
            <person name="Nagy T."/>
            <person name="Steger V."/>
            <person name="Schiller M."/>
            <person name="Lakatos P."/>
            <person name="Sugar L."/>
            <person name="Horn P."/>
            <person name="Barta E."/>
            <person name="Orosz L."/>
        </authorList>
    </citation>
    <scope>NUCLEOTIDE SEQUENCE [LARGE SCALE GENOMIC DNA]</scope>
    <source>
        <strain evidence="9">Hungarian</strain>
    </source>
</reference>
<evidence type="ECO:0000313" key="10">
    <source>
        <dbReference type="Proteomes" id="UP000242450"/>
    </source>
</evidence>
<dbReference type="Proteomes" id="UP000242450">
    <property type="component" value="Chromosome 30"/>
</dbReference>
<feature type="transmembrane region" description="Helical" evidence="7">
    <location>
        <begin position="20"/>
        <end position="41"/>
    </location>
</feature>
<dbReference type="AlphaFoldDB" id="A0A212C4M2"/>
<evidence type="ECO:0000256" key="5">
    <source>
        <dbReference type="ARBA" id="ARBA00022989"/>
    </source>
</evidence>
<comment type="caution">
    <text evidence="9">The sequence shown here is derived from an EMBL/GenBank/DDBJ whole genome shotgun (WGS) entry which is preliminary data.</text>
</comment>
<keyword evidence="3" id="KW-0547">Nucleotide-binding</keyword>